<dbReference type="InterPro" id="IPR011335">
    <property type="entry name" value="Restrct_endonuc-II-like"/>
</dbReference>
<dbReference type="InterPro" id="IPR017482">
    <property type="entry name" value="Lambda-type_endonuclease"/>
</dbReference>
<dbReference type="PANTHER" id="PTHR46609">
    <property type="entry name" value="EXONUCLEASE, PHAGE-TYPE/RECB, C-TERMINAL DOMAIN-CONTAINING PROTEIN"/>
    <property type="match status" value="1"/>
</dbReference>
<dbReference type="AlphaFoldDB" id="A0A6C0BKG2"/>
<evidence type="ECO:0000259" key="1">
    <source>
        <dbReference type="Pfam" id="PF09588"/>
    </source>
</evidence>
<reference evidence="2" key="1">
    <citation type="journal article" date="2020" name="Nature">
        <title>Giant virus diversity and host interactions through global metagenomics.</title>
        <authorList>
            <person name="Schulz F."/>
            <person name="Roux S."/>
            <person name="Paez-Espino D."/>
            <person name="Jungbluth S."/>
            <person name="Walsh D.A."/>
            <person name="Denef V.J."/>
            <person name="McMahon K.D."/>
            <person name="Konstantinidis K.T."/>
            <person name="Eloe-Fadrosh E.A."/>
            <person name="Kyrpides N.C."/>
            <person name="Woyke T."/>
        </authorList>
    </citation>
    <scope>NUCLEOTIDE SEQUENCE</scope>
    <source>
        <strain evidence="2">GVMAG-M-3300014204-73</strain>
    </source>
</reference>
<dbReference type="EMBL" id="MN739184">
    <property type="protein sequence ID" value="QHS92666.1"/>
    <property type="molecule type" value="Genomic_DNA"/>
</dbReference>
<protein>
    <recommendedName>
        <fullName evidence="1">YqaJ viral recombinase domain-containing protein</fullName>
    </recommendedName>
</protein>
<name>A0A6C0BKG2_9ZZZZ</name>
<dbReference type="NCBIfam" id="TIGR03033">
    <property type="entry name" value="phage_rel_nuc"/>
    <property type="match status" value="1"/>
</dbReference>
<dbReference type="SUPFAM" id="SSF52980">
    <property type="entry name" value="Restriction endonuclease-like"/>
    <property type="match status" value="1"/>
</dbReference>
<dbReference type="Pfam" id="PF09588">
    <property type="entry name" value="YqaJ"/>
    <property type="match status" value="1"/>
</dbReference>
<dbReference type="InterPro" id="IPR011604">
    <property type="entry name" value="PDDEXK-like_dom_sf"/>
</dbReference>
<evidence type="ECO:0000313" key="2">
    <source>
        <dbReference type="EMBL" id="QHS92666.1"/>
    </source>
</evidence>
<sequence>MTTRSHSAPPVLDLHTPLLSPTTESQRHLDYMAKITKYQQLPCYKQKSKEWLDQRNNFLTASTIAAAIGAMGPVARKNLLINKVSYGATNAFNGSVATHWGNKYEPVANAIYSHRNHAHIYAFGLVTNPKYPELGVSPDGITIDNMIEIKCPYSRVIDGHIKTEYQHQIQEQLAVCEFDQSAFLECKFEELLETRFWDDFDYIDDCDESHDGSREKGIIMAYYDYDEQDMEYLYSPIECYTSRTQMQQWQQETLKRFQTDPKRLFLYQTYWSCTRYCCQMVQRDPEWIRQYYPLLQTFWKEVEHYRQLGLEALMAENKSESDNEKDVPMDPPDIASFYPPKTILCGGSLTTALRVGSSSSPTKSKSRCLL</sequence>
<feature type="domain" description="YqaJ viral recombinase" evidence="1">
    <location>
        <begin position="50"/>
        <end position="177"/>
    </location>
</feature>
<dbReference type="CDD" id="cd22343">
    <property type="entry name" value="PDDEXK_lambda_exonuclease-like"/>
    <property type="match status" value="1"/>
</dbReference>
<dbReference type="InterPro" id="IPR019080">
    <property type="entry name" value="YqaJ_viral_recombinase"/>
</dbReference>
<accession>A0A6C0BKG2</accession>
<dbReference type="InterPro" id="IPR051703">
    <property type="entry name" value="NF-kappa-B_Signaling_Reg"/>
</dbReference>
<organism evidence="2">
    <name type="scientific">viral metagenome</name>
    <dbReference type="NCBI Taxonomy" id="1070528"/>
    <lineage>
        <taxon>unclassified sequences</taxon>
        <taxon>metagenomes</taxon>
        <taxon>organismal metagenomes</taxon>
    </lineage>
</organism>
<dbReference type="PANTHER" id="PTHR46609:SF6">
    <property type="entry name" value="EXONUCLEASE, PHAGE-TYPE_RECB, C-TERMINAL DOMAIN-CONTAINING PROTEIN-RELATED"/>
    <property type="match status" value="1"/>
</dbReference>
<proteinExistence type="predicted"/>
<dbReference type="Gene3D" id="3.90.320.10">
    <property type="match status" value="1"/>
</dbReference>